<keyword evidence="2" id="KW-1185">Reference proteome</keyword>
<protein>
    <submittedName>
        <fullName evidence="1">Uncharacterized protein</fullName>
    </submittedName>
</protein>
<gene>
    <name evidence="1" type="ORF">U9M48_030892</name>
</gene>
<evidence type="ECO:0000313" key="1">
    <source>
        <dbReference type="EMBL" id="WVZ83791.1"/>
    </source>
</evidence>
<name>A0AAQ3U1P9_PASNO</name>
<organism evidence="1 2">
    <name type="scientific">Paspalum notatum var. saurae</name>
    <dbReference type="NCBI Taxonomy" id="547442"/>
    <lineage>
        <taxon>Eukaryota</taxon>
        <taxon>Viridiplantae</taxon>
        <taxon>Streptophyta</taxon>
        <taxon>Embryophyta</taxon>
        <taxon>Tracheophyta</taxon>
        <taxon>Spermatophyta</taxon>
        <taxon>Magnoliopsida</taxon>
        <taxon>Liliopsida</taxon>
        <taxon>Poales</taxon>
        <taxon>Poaceae</taxon>
        <taxon>PACMAD clade</taxon>
        <taxon>Panicoideae</taxon>
        <taxon>Andropogonodae</taxon>
        <taxon>Paspaleae</taxon>
        <taxon>Paspalinae</taxon>
        <taxon>Paspalum</taxon>
    </lineage>
</organism>
<sequence>MPSSPTPTKQKNQP</sequence>
<evidence type="ECO:0000313" key="2">
    <source>
        <dbReference type="Proteomes" id="UP001341281"/>
    </source>
</evidence>
<reference evidence="1 2" key="1">
    <citation type="submission" date="2024-02" db="EMBL/GenBank/DDBJ databases">
        <title>High-quality chromosome-scale genome assembly of Pensacola bahiagrass (Paspalum notatum Flugge var. saurae).</title>
        <authorList>
            <person name="Vega J.M."/>
            <person name="Podio M."/>
            <person name="Orjuela J."/>
            <person name="Siena L.A."/>
            <person name="Pessino S.C."/>
            <person name="Combes M.C."/>
            <person name="Mariac C."/>
            <person name="Albertini E."/>
            <person name="Pupilli F."/>
            <person name="Ortiz J.P.A."/>
            <person name="Leblanc O."/>
        </authorList>
    </citation>
    <scope>NUCLEOTIDE SEQUENCE [LARGE SCALE GENOMIC DNA]</scope>
    <source>
        <strain evidence="1">R1</strain>
        <tissue evidence="1">Leaf</tissue>
    </source>
</reference>
<accession>A0AAQ3U1P9</accession>
<proteinExistence type="predicted"/>
<dbReference type="EMBL" id="CP144751">
    <property type="protein sequence ID" value="WVZ83789.1"/>
    <property type="molecule type" value="Genomic_DNA"/>
</dbReference>
<dbReference type="Proteomes" id="UP001341281">
    <property type="component" value="Chromosome 07"/>
</dbReference>
<dbReference type="EMBL" id="CP144751">
    <property type="protein sequence ID" value="WVZ83791.1"/>
    <property type="molecule type" value="Genomic_DNA"/>
</dbReference>